<reference evidence="1 3" key="2">
    <citation type="submission" date="2016-11" db="EMBL/GenBank/DDBJ databases">
        <authorList>
            <person name="Klemetsen T."/>
        </authorList>
    </citation>
    <scope>NUCLEOTIDE SEQUENCE [LARGE SCALE GENOMIC DNA]</scope>
    <source>
        <strain evidence="1">MT 2528</strain>
    </source>
</reference>
<reference evidence="2 4" key="1">
    <citation type="submission" date="2016-11" db="EMBL/GenBank/DDBJ databases">
        <authorList>
            <person name="Jaros S."/>
            <person name="Januszkiewicz K."/>
            <person name="Wedrychowicz H."/>
        </authorList>
    </citation>
    <scope>NUCLEOTIDE SEQUENCE [LARGE SCALE GENOMIC DNA]</scope>
    <source>
        <strain evidence="2">NVI 5450</strain>
    </source>
</reference>
<evidence type="ECO:0000313" key="3">
    <source>
        <dbReference type="Proteomes" id="UP000182660"/>
    </source>
</evidence>
<dbReference type="EMBL" id="FPLJ01000039">
    <property type="protein sequence ID" value="SGY88281.1"/>
    <property type="molecule type" value="Genomic_DNA"/>
</dbReference>
<name>A0A1K9Z3Y4_9GAMM</name>
<evidence type="ECO:0000313" key="1">
    <source>
        <dbReference type="EMBL" id="SGY88281.1"/>
    </source>
</evidence>
<protein>
    <submittedName>
        <fullName evidence="2">Uncharacterized protein</fullName>
    </submittedName>
</protein>
<gene>
    <name evidence="1" type="ORF">MT2528_1481</name>
    <name evidence="2" type="ORF">NVI5450_1679</name>
</gene>
<accession>A0A1K9Z3Y4</accession>
<evidence type="ECO:0000313" key="2">
    <source>
        <dbReference type="EMBL" id="SGY95178.1"/>
    </source>
</evidence>
<proteinExistence type="predicted"/>
<dbReference type="AlphaFoldDB" id="A0A1K9Z3Y4"/>
<organism evidence="2 4">
    <name type="scientific">Moritella viscosa</name>
    <dbReference type="NCBI Taxonomy" id="80854"/>
    <lineage>
        <taxon>Bacteria</taxon>
        <taxon>Pseudomonadati</taxon>
        <taxon>Pseudomonadota</taxon>
        <taxon>Gammaproteobacteria</taxon>
        <taxon>Alteromonadales</taxon>
        <taxon>Moritellaceae</taxon>
        <taxon>Moritella</taxon>
    </lineage>
</organism>
<sequence>MFCRKAGLALTVTGSHWQLDWGCCTQAVNDSNNRIEQINFIITSGLIKE</sequence>
<keyword evidence="3" id="KW-1185">Reference proteome</keyword>
<dbReference type="EMBL" id="FPLD01000051">
    <property type="protein sequence ID" value="SGY95178.1"/>
    <property type="molecule type" value="Genomic_DNA"/>
</dbReference>
<dbReference type="Proteomes" id="UP000182660">
    <property type="component" value="Unassembled WGS sequence"/>
</dbReference>
<dbReference type="Proteomes" id="UP000183794">
    <property type="component" value="Unassembled WGS sequence"/>
</dbReference>
<evidence type="ECO:0000313" key="4">
    <source>
        <dbReference type="Proteomes" id="UP000183794"/>
    </source>
</evidence>